<gene>
    <name evidence="2" type="ORF">RYX45_13100</name>
</gene>
<name>A0AAJ2NPP8_ALKPS</name>
<feature type="transmembrane region" description="Helical" evidence="1">
    <location>
        <begin position="15"/>
        <end position="39"/>
    </location>
</feature>
<comment type="caution">
    <text evidence="2">The sequence shown here is derived from an EMBL/GenBank/DDBJ whole genome shotgun (WGS) entry which is preliminary data.</text>
</comment>
<dbReference type="AlphaFoldDB" id="A0AAJ2NPP8"/>
<dbReference type="EMBL" id="JAWJAY010000003">
    <property type="protein sequence ID" value="MDV2886121.1"/>
    <property type="molecule type" value="Genomic_DNA"/>
</dbReference>
<accession>A0AAJ2NPP8</accession>
<protein>
    <submittedName>
        <fullName evidence="2">Uncharacterized protein</fullName>
    </submittedName>
</protein>
<evidence type="ECO:0000313" key="3">
    <source>
        <dbReference type="Proteomes" id="UP001285636"/>
    </source>
</evidence>
<dbReference type="Proteomes" id="UP001285636">
    <property type="component" value="Unassembled WGS sequence"/>
</dbReference>
<keyword evidence="1" id="KW-0812">Transmembrane</keyword>
<organism evidence="2 3">
    <name type="scientific">Alkalihalophilus pseudofirmus</name>
    <name type="common">Bacillus pseudofirmus</name>
    <dbReference type="NCBI Taxonomy" id="79885"/>
    <lineage>
        <taxon>Bacteria</taxon>
        <taxon>Bacillati</taxon>
        <taxon>Bacillota</taxon>
        <taxon>Bacilli</taxon>
        <taxon>Bacillales</taxon>
        <taxon>Bacillaceae</taxon>
        <taxon>Alkalihalophilus</taxon>
    </lineage>
</organism>
<evidence type="ECO:0000256" key="1">
    <source>
        <dbReference type="SAM" id="Phobius"/>
    </source>
</evidence>
<reference evidence="2" key="1">
    <citation type="submission" date="2023-10" db="EMBL/GenBank/DDBJ databases">
        <title>Screening of Alkalihalophilus pseudofirmusBZ-TG-HK211 and Its Alleviation of Salt Stress on Rapeseed Growth.</title>
        <authorList>
            <person name="Zhao B."/>
            <person name="Guo T."/>
        </authorList>
    </citation>
    <scope>NUCLEOTIDE SEQUENCE</scope>
    <source>
        <strain evidence="2">BZ-TG-HK211</strain>
    </source>
</reference>
<proteinExistence type="predicted"/>
<keyword evidence="1" id="KW-0472">Membrane</keyword>
<sequence>MALVEELIALMFTDIVPFASFIAFIWCYCVVSTAICVYANYNSVDSKQYCAYEKTGADPRSAPVYYAC</sequence>
<keyword evidence="1" id="KW-1133">Transmembrane helix</keyword>
<evidence type="ECO:0000313" key="2">
    <source>
        <dbReference type="EMBL" id="MDV2886121.1"/>
    </source>
</evidence>